<keyword evidence="4" id="KW-1185">Reference proteome</keyword>
<feature type="chain" id="PRO_5020232872" evidence="2">
    <location>
        <begin position="21"/>
        <end position="213"/>
    </location>
</feature>
<feature type="region of interest" description="Disordered" evidence="1">
    <location>
        <begin position="21"/>
        <end position="50"/>
    </location>
</feature>
<sequence length="213" mass="23678">LVQLVQFIVIIVIPTPTAKPSNTLPGSYYPGKPTPTSKPSTGGTVPTEDTKVTVDVPGVDTTNVTNSKDYENAYDDRSNIINIRYPQPLPEEWCKMNHISVDDIRKLEKEAKQVVDQFNHIPGYISNSALVNHADVLSNLAQKGVKFHGYVGDKKVNINYNATNPAAVDNIRTKVVAVANQVYQQVKFAYPQVVQNIFNAVDVFNNGRLRRRI</sequence>
<evidence type="ECO:0000313" key="4">
    <source>
        <dbReference type="Proteomes" id="UP000278143"/>
    </source>
</evidence>
<dbReference type="EMBL" id="KZ989730">
    <property type="protein sequence ID" value="RKP25485.1"/>
    <property type="molecule type" value="Genomic_DNA"/>
</dbReference>
<protein>
    <submittedName>
        <fullName evidence="3">Uncharacterized protein</fullName>
    </submittedName>
</protein>
<dbReference type="AlphaFoldDB" id="A0A4P9YZU1"/>
<feature type="signal peptide" evidence="2">
    <location>
        <begin position="1"/>
        <end position="20"/>
    </location>
</feature>
<feature type="compositionally biased region" description="Low complexity" evidence="1">
    <location>
        <begin position="30"/>
        <end position="47"/>
    </location>
</feature>
<reference evidence="4" key="1">
    <citation type="journal article" date="2018" name="Nat. Microbiol.">
        <title>Leveraging single-cell genomics to expand the fungal tree of life.</title>
        <authorList>
            <person name="Ahrendt S.R."/>
            <person name="Quandt C.A."/>
            <person name="Ciobanu D."/>
            <person name="Clum A."/>
            <person name="Salamov A."/>
            <person name="Andreopoulos B."/>
            <person name="Cheng J.F."/>
            <person name="Woyke T."/>
            <person name="Pelin A."/>
            <person name="Henrissat B."/>
            <person name="Reynolds N.K."/>
            <person name="Benny G.L."/>
            <person name="Smith M.E."/>
            <person name="James T.Y."/>
            <person name="Grigoriev I.V."/>
        </authorList>
    </citation>
    <scope>NUCLEOTIDE SEQUENCE [LARGE SCALE GENOMIC DNA]</scope>
    <source>
        <strain evidence="4">Benny S71-1</strain>
    </source>
</reference>
<accession>A0A4P9YZU1</accession>
<keyword evidence="2" id="KW-0732">Signal</keyword>
<feature type="non-terminal residue" evidence="3">
    <location>
        <position position="1"/>
    </location>
</feature>
<dbReference type="Proteomes" id="UP000278143">
    <property type="component" value="Unassembled WGS sequence"/>
</dbReference>
<proteinExistence type="predicted"/>
<evidence type="ECO:0000256" key="2">
    <source>
        <dbReference type="SAM" id="SignalP"/>
    </source>
</evidence>
<organism evidence="3 4">
    <name type="scientific">Syncephalis pseudoplumigaleata</name>
    <dbReference type="NCBI Taxonomy" id="1712513"/>
    <lineage>
        <taxon>Eukaryota</taxon>
        <taxon>Fungi</taxon>
        <taxon>Fungi incertae sedis</taxon>
        <taxon>Zoopagomycota</taxon>
        <taxon>Zoopagomycotina</taxon>
        <taxon>Zoopagomycetes</taxon>
        <taxon>Zoopagales</taxon>
        <taxon>Piptocephalidaceae</taxon>
        <taxon>Syncephalis</taxon>
    </lineage>
</organism>
<gene>
    <name evidence="3" type="ORF">SYNPS1DRAFT_22556</name>
</gene>
<dbReference type="OrthoDB" id="10517916at2759"/>
<evidence type="ECO:0000313" key="3">
    <source>
        <dbReference type="EMBL" id="RKP25485.1"/>
    </source>
</evidence>
<name>A0A4P9YZU1_9FUNG</name>
<evidence type="ECO:0000256" key="1">
    <source>
        <dbReference type="SAM" id="MobiDB-lite"/>
    </source>
</evidence>